<protein>
    <submittedName>
        <fullName evidence="7">Alcohol dehydrogenase catalytic domain-containing protein</fullName>
    </submittedName>
</protein>
<dbReference type="PROSITE" id="PS00059">
    <property type="entry name" value="ADH_ZINC"/>
    <property type="match status" value="1"/>
</dbReference>
<comment type="similarity">
    <text evidence="2">Belongs to the zinc-containing alcohol dehydrogenase family.</text>
</comment>
<dbReference type="PANTHER" id="PTHR43350:SF21">
    <property type="entry name" value="S-NITROSOMYCOTHIOL REDUCTASE MSCR"/>
    <property type="match status" value="1"/>
</dbReference>
<comment type="caution">
    <text evidence="7">The sequence shown here is derived from an EMBL/GenBank/DDBJ whole genome shotgun (WGS) entry which is preliminary data.</text>
</comment>
<proteinExistence type="inferred from homology"/>
<keyword evidence="5" id="KW-0560">Oxidoreductase</keyword>
<keyword evidence="8" id="KW-1185">Reference proteome</keyword>
<evidence type="ECO:0000313" key="8">
    <source>
        <dbReference type="Proteomes" id="UP001596956"/>
    </source>
</evidence>
<evidence type="ECO:0000259" key="6">
    <source>
        <dbReference type="Pfam" id="PF08240"/>
    </source>
</evidence>
<evidence type="ECO:0000313" key="7">
    <source>
        <dbReference type="EMBL" id="MFD0803181.1"/>
    </source>
</evidence>
<name>A0ABW3BK20_9ACTN</name>
<comment type="cofactor">
    <cofactor evidence="1">
        <name>Zn(2+)</name>
        <dbReference type="ChEBI" id="CHEBI:29105"/>
    </cofactor>
</comment>
<evidence type="ECO:0000256" key="5">
    <source>
        <dbReference type="ARBA" id="ARBA00023002"/>
    </source>
</evidence>
<dbReference type="Pfam" id="PF08240">
    <property type="entry name" value="ADH_N"/>
    <property type="match status" value="1"/>
</dbReference>
<dbReference type="Gene3D" id="3.90.180.10">
    <property type="entry name" value="Medium-chain alcohol dehydrogenases, catalytic domain"/>
    <property type="match status" value="1"/>
</dbReference>
<dbReference type="InterPro" id="IPR013154">
    <property type="entry name" value="ADH-like_N"/>
</dbReference>
<dbReference type="PANTHER" id="PTHR43350">
    <property type="entry name" value="NAD-DEPENDENT ALCOHOL DEHYDROGENASE"/>
    <property type="match status" value="1"/>
</dbReference>
<feature type="domain" description="Alcohol dehydrogenase-like N-terminal" evidence="6">
    <location>
        <begin position="40"/>
        <end position="110"/>
    </location>
</feature>
<feature type="non-terminal residue" evidence="7">
    <location>
        <position position="111"/>
    </location>
</feature>
<evidence type="ECO:0000256" key="4">
    <source>
        <dbReference type="ARBA" id="ARBA00022833"/>
    </source>
</evidence>
<evidence type="ECO:0000256" key="1">
    <source>
        <dbReference type="ARBA" id="ARBA00001947"/>
    </source>
</evidence>
<evidence type="ECO:0000256" key="3">
    <source>
        <dbReference type="ARBA" id="ARBA00022723"/>
    </source>
</evidence>
<dbReference type="SUPFAM" id="SSF50129">
    <property type="entry name" value="GroES-like"/>
    <property type="match status" value="1"/>
</dbReference>
<dbReference type="EMBL" id="JBHTHR010000766">
    <property type="protein sequence ID" value="MFD0803181.1"/>
    <property type="molecule type" value="Genomic_DNA"/>
</dbReference>
<keyword evidence="3" id="KW-0479">Metal-binding</keyword>
<keyword evidence="4" id="KW-0862">Zinc</keyword>
<accession>A0ABW3BK20</accession>
<evidence type="ECO:0000256" key="2">
    <source>
        <dbReference type="ARBA" id="ARBA00008072"/>
    </source>
</evidence>
<dbReference type="Proteomes" id="UP001596956">
    <property type="component" value="Unassembled WGS sequence"/>
</dbReference>
<dbReference type="InterPro" id="IPR002328">
    <property type="entry name" value="ADH_Zn_CS"/>
</dbReference>
<dbReference type="InterPro" id="IPR011032">
    <property type="entry name" value="GroES-like_sf"/>
</dbReference>
<sequence length="111" mass="11366">MNASAPAAVRAAVLEEIGAEGPYARSRPLQVRELGLAQPGPGELLVRVRAAGLCHSDLSVVNGDRPRPVPMVLGHEAAGEVVAVGSSAADRFAAGDHVVLFFVAPCGDCAR</sequence>
<gene>
    <name evidence="7" type="ORF">ACFQZU_17885</name>
</gene>
<reference evidence="8" key="1">
    <citation type="journal article" date="2019" name="Int. J. Syst. Evol. Microbiol.">
        <title>The Global Catalogue of Microorganisms (GCM) 10K type strain sequencing project: providing services to taxonomists for standard genome sequencing and annotation.</title>
        <authorList>
            <consortium name="The Broad Institute Genomics Platform"/>
            <consortium name="The Broad Institute Genome Sequencing Center for Infectious Disease"/>
            <person name="Wu L."/>
            <person name="Ma J."/>
        </authorList>
    </citation>
    <scope>NUCLEOTIDE SEQUENCE [LARGE SCALE GENOMIC DNA]</scope>
    <source>
        <strain evidence="8">CCUG 63369</strain>
    </source>
</reference>
<organism evidence="7 8">
    <name type="scientific">Streptomonospora algeriensis</name>
    <dbReference type="NCBI Taxonomy" id="995084"/>
    <lineage>
        <taxon>Bacteria</taxon>
        <taxon>Bacillati</taxon>
        <taxon>Actinomycetota</taxon>
        <taxon>Actinomycetes</taxon>
        <taxon>Streptosporangiales</taxon>
        <taxon>Nocardiopsidaceae</taxon>
        <taxon>Streptomonospora</taxon>
    </lineage>
</organism>